<organism evidence="2 3">
    <name type="scientific">Anoxybacter fermentans</name>
    <dbReference type="NCBI Taxonomy" id="1323375"/>
    <lineage>
        <taxon>Bacteria</taxon>
        <taxon>Bacillati</taxon>
        <taxon>Bacillota</taxon>
        <taxon>Clostridia</taxon>
        <taxon>Halanaerobiales</taxon>
        <taxon>Anoxybacter</taxon>
    </lineage>
</organism>
<keyword evidence="3" id="KW-1185">Reference proteome</keyword>
<dbReference type="Proteomes" id="UP000267250">
    <property type="component" value="Chromosome"/>
</dbReference>
<dbReference type="KEGG" id="aft:BBF96_11400"/>
<evidence type="ECO:0000256" key="1">
    <source>
        <dbReference type="SAM" id="Phobius"/>
    </source>
</evidence>
<accession>A0A3S9T069</accession>
<dbReference type="AlphaFoldDB" id="A0A3S9T069"/>
<keyword evidence="1" id="KW-1133">Transmembrane helix</keyword>
<dbReference type="EMBL" id="CP016379">
    <property type="protein sequence ID" value="AZR73944.1"/>
    <property type="molecule type" value="Genomic_DNA"/>
</dbReference>
<keyword evidence="1" id="KW-0472">Membrane</keyword>
<proteinExistence type="predicted"/>
<reference evidence="2 3" key="1">
    <citation type="submission" date="2016-07" db="EMBL/GenBank/DDBJ databases">
        <title>Genome and transcriptome analysis of iron-reducing fermentative bacteria Anoxybacter fermentans.</title>
        <authorList>
            <person name="Zeng X."/>
            <person name="Shao Z."/>
        </authorList>
    </citation>
    <scope>NUCLEOTIDE SEQUENCE [LARGE SCALE GENOMIC DNA]</scope>
    <source>
        <strain evidence="2 3">DY22613</strain>
    </source>
</reference>
<evidence type="ECO:0000313" key="3">
    <source>
        <dbReference type="Proteomes" id="UP000267250"/>
    </source>
</evidence>
<evidence type="ECO:0008006" key="4">
    <source>
        <dbReference type="Google" id="ProtNLM"/>
    </source>
</evidence>
<sequence>MDKKYLLILLVVCIFGGAFFLERIIQTKMDKLEDPINDSPVEEIPEKGFKDLKLTYFGRENRYQMDATLKRIVQKTNDNLNFEGLEAVLIDRGQVLQHFFTEEGWMTTKDGVVYLNGPITFQAGEYQLMMNKANIDLNQGYFQGRGSIFFESQDFQIEAEELSSDFQLKKIHFSGRPRLIIKKGG</sequence>
<gene>
    <name evidence="2" type="ORF">BBF96_11400</name>
</gene>
<dbReference type="RefSeq" id="WP_164731030.1">
    <property type="nucleotide sequence ID" value="NZ_CP016379.1"/>
</dbReference>
<feature type="transmembrane region" description="Helical" evidence="1">
    <location>
        <begin position="6"/>
        <end position="25"/>
    </location>
</feature>
<evidence type="ECO:0000313" key="2">
    <source>
        <dbReference type="EMBL" id="AZR73944.1"/>
    </source>
</evidence>
<keyword evidence="1" id="KW-0812">Transmembrane</keyword>
<protein>
    <recommendedName>
        <fullName evidence="4">LPS export ABC transporter periplasmic protein LptC</fullName>
    </recommendedName>
</protein>
<name>A0A3S9T069_9FIRM</name>